<evidence type="ECO:0000256" key="2">
    <source>
        <dbReference type="ARBA" id="ARBA00009009"/>
    </source>
</evidence>
<name>A0A7V8FZ24_9BURK</name>
<evidence type="ECO:0000256" key="6">
    <source>
        <dbReference type="RuleBase" id="RU361140"/>
    </source>
</evidence>
<dbReference type="Gene3D" id="3.40.710.10">
    <property type="entry name" value="DD-peptidase/beta-lactamase superfamily"/>
    <property type="match status" value="1"/>
</dbReference>
<dbReference type="EMBL" id="WNDX01000016">
    <property type="protein sequence ID" value="KAF1046887.1"/>
    <property type="molecule type" value="Genomic_DNA"/>
</dbReference>
<keyword evidence="5 6" id="KW-0046">Antibiotic resistance</keyword>
<organism evidence="8 9">
    <name type="scientific">Herbaspirillum frisingense</name>
    <dbReference type="NCBI Taxonomy" id="92645"/>
    <lineage>
        <taxon>Bacteria</taxon>
        <taxon>Pseudomonadati</taxon>
        <taxon>Pseudomonadota</taxon>
        <taxon>Betaproteobacteria</taxon>
        <taxon>Burkholderiales</taxon>
        <taxon>Oxalobacteraceae</taxon>
        <taxon>Herbaspirillum</taxon>
    </lineage>
</organism>
<dbReference type="Pfam" id="PF13354">
    <property type="entry name" value="Beta-lactamase2"/>
    <property type="match status" value="1"/>
</dbReference>
<evidence type="ECO:0000256" key="1">
    <source>
        <dbReference type="ARBA" id="ARBA00001526"/>
    </source>
</evidence>
<dbReference type="SUPFAM" id="SSF56601">
    <property type="entry name" value="beta-lactamase/transpeptidase-like"/>
    <property type="match status" value="1"/>
</dbReference>
<reference evidence="9" key="1">
    <citation type="journal article" date="2020" name="MBio">
        <title>Horizontal gene transfer to a defensive symbiont with a reduced genome amongst a multipartite beetle microbiome.</title>
        <authorList>
            <person name="Waterworth S.C."/>
            <person name="Florez L.V."/>
            <person name="Rees E.R."/>
            <person name="Hertweck C."/>
            <person name="Kaltenpoth M."/>
            <person name="Kwan J.C."/>
        </authorList>
    </citation>
    <scope>NUCLEOTIDE SEQUENCE [LARGE SCALE GENOMIC DNA]</scope>
</reference>
<feature type="domain" description="Beta-lactamase class A catalytic" evidence="7">
    <location>
        <begin position="112"/>
        <end position="318"/>
    </location>
</feature>
<dbReference type="PANTHER" id="PTHR35333">
    <property type="entry name" value="BETA-LACTAMASE"/>
    <property type="match status" value="1"/>
</dbReference>
<dbReference type="NCBIfam" id="NF033103">
    <property type="entry name" value="bla_class_A"/>
    <property type="match status" value="1"/>
</dbReference>
<protein>
    <recommendedName>
        <fullName evidence="3 6">Beta-lactamase</fullName>
        <ecNumber evidence="3 6">3.5.2.6</ecNumber>
    </recommendedName>
</protein>
<dbReference type="Proteomes" id="UP000462435">
    <property type="component" value="Unassembled WGS sequence"/>
</dbReference>
<proteinExistence type="inferred from homology"/>
<evidence type="ECO:0000313" key="8">
    <source>
        <dbReference type="EMBL" id="KAF1046887.1"/>
    </source>
</evidence>
<gene>
    <name evidence="8" type="ORF">GAK35_00834</name>
</gene>
<evidence type="ECO:0000259" key="7">
    <source>
        <dbReference type="Pfam" id="PF13354"/>
    </source>
</evidence>
<dbReference type="InterPro" id="IPR000871">
    <property type="entry name" value="Beta-lactam_class-A"/>
</dbReference>
<evidence type="ECO:0000256" key="3">
    <source>
        <dbReference type="ARBA" id="ARBA00012865"/>
    </source>
</evidence>
<comment type="caution">
    <text evidence="8">The sequence shown here is derived from an EMBL/GenBank/DDBJ whole genome shotgun (WGS) entry which is preliminary data.</text>
</comment>
<sequence>MQSVGAEYEILLTAGTICARDPTDTDNRSTHAAALMAKRHANNKDKTMTPSPNRRTLLIAGGLSTLLGGCALVRERKDNSAEIRQKLTELEKQSGGRLGLMAIDNAGGASSDRIGYRETERFPFCSTFKIVLVGAILNRSLEDGTLLQRRVRYGAGDLVPYSPVTEKAVGAGMSVSGLCAAALQYSDNTAGNLLIRELGGIKMVNEYARKIGDQSFRLDRMETELNSAVPGDERDTTTPLAMAQTVQGLTLGEALPELQRRMLVDWMRGNTTGGTRIRSAMPRDWLVGDKTGGGDYGTTNDVAVIWPGSESPVVLSIYFTQTAKDAPMRNDVVAAAARIVAEHFI</sequence>
<accession>A0A7V8FZ24</accession>
<dbReference type="GO" id="GO:0030655">
    <property type="term" value="P:beta-lactam antibiotic catabolic process"/>
    <property type="evidence" value="ECO:0007669"/>
    <property type="project" value="InterPro"/>
</dbReference>
<evidence type="ECO:0000256" key="4">
    <source>
        <dbReference type="ARBA" id="ARBA00022801"/>
    </source>
</evidence>
<dbReference type="InterPro" id="IPR012338">
    <property type="entry name" value="Beta-lactam/transpept-like"/>
</dbReference>
<evidence type="ECO:0000313" key="9">
    <source>
        <dbReference type="Proteomes" id="UP000462435"/>
    </source>
</evidence>
<comment type="catalytic activity">
    <reaction evidence="1 6">
        <text>a beta-lactam + H2O = a substituted beta-amino acid</text>
        <dbReference type="Rhea" id="RHEA:20401"/>
        <dbReference type="ChEBI" id="CHEBI:15377"/>
        <dbReference type="ChEBI" id="CHEBI:35627"/>
        <dbReference type="ChEBI" id="CHEBI:140347"/>
        <dbReference type="EC" id="3.5.2.6"/>
    </reaction>
</comment>
<dbReference type="PANTHER" id="PTHR35333:SF3">
    <property type="entry name" value="BETA-LACTAMASE-TYPE TRANSPEPTIDASE FOLD CONTAINING PROTEIN"/>
    <property type="match status" value="1"/>
</dbReference>
<dbReference type="PRINTS" id="PR00118">
    <property type="entry name" value="BLACTAMASEA"/>
</dbReference>
<dbReference type="InterPro" id="IPR023650">
    <property type="entry name" value="Beta-lactam_class-A_AS"/>
</dbReference>
<evidence type="ECO:0000256" key="5">
    <source>
        <dbReference type="ARBA" id="ARBA00023251"/>
    </source>
</evidence>
<comment type="similarity">
    <text evidence="2 6">Belongs to the class-A beta-lactamase family.</text>
</comment>
<dbReference type="PROSITE" id="PS00146">
    <property type="entry name" value="BETA_LACTAMASE_A"/>
    <property type="match status" value="1"/>
</dbReference>
<dbReference type="GO" id="GO:0008800">
    <property type="term" value="F:beta-lactamase activity"/>
    <property type="evidence" value="ECO:0007669"/>
    <property type="project" value="UniProtKB-UniRule"/>
</dbReference>
<dbReference type="GO" id="GO:0046677">
    <property type="term" value="P:response to antibiotic"/>
    <property type="evidence" value="ECO:0007669"/>
    <property type="project" value="UniProtKB-UniRule"/>
</dbReference>
<dbReference type="EC" id="3.5.2.6" evidence="3 6"/>
<dbReference type="InterPro" id="IPR045155">
    <property type="entry name" value="Beta-lactam_cat"/>
</dbReference>
<keyword evidence="4 6" id="KW-0378">Hydrolase</keyword>
<dbReference type="AlphaFoldDB" id="A0A7V8FZ24"/>